<name>A0AAD5VNN4_9AGAR</name>
<accession>A0AAD5VNN4</accession>
<comment type="caution">
    <text evidence="1">The sequence shown here is derived from an EMBL/GenBank/DDBJ whole genome shotgun (WGS) entry which is preliminary data.</text>
</comment>
<sequence length="445" mass="50898">MNDIQSRPFPARITRFSPLARLSLPYSSMGTAECTMDRLPPETLGKILELCLRKEEFAKESYTYEYNATFCGVSRYWRDVAISNGKFWSKIIVSLAGIWPPIQLVELYIRRSGACPLDIWISQAHNILRGGPASEDMQTTYLQDVIRILGPQVQRWKLFRLTRLTMDLVPTLQTIRAIQFTHASLLEDVDLALYDGPDEEERFISSIGRAPAIRRLRWSSMDIYELIHPNFPWNRLDHLEFSLYLSWKDTMDLVTQCTSLVTLRMDSVLDHLSDGLGVTPYTFHSLRALHLESTTEAFSILPKFVCPQLEVLVLGIVQLGSEDSWMNLIPILQELNCSIQFLKINGPGMPNSLLPEIFSVPRLGGCPTFQITVGEDEEWNESIQDQLKSAVARHLPEKLASWKLHAGHTLRAGWIDVQSVRALQRRLEFEHVLICMEQQLTDDPI</sequence>
<evidence type="ECO:0008006" key="3">
    <source>
        <dbReference type="Google" id="ProtNLM"/>
    </source>
</evidence>
<dbReference type="InterPro" id="IPR032675">
    <property type="entry name" value="LRR_dom_sf"/>
</dbReference>
<protein>
    <recommendedName>
        <fullName evidence="3">F-box domain-containing protein</fullName>
    </recommendedName>
</protein>
<evidence type="ECO:0000313" key="1">
    <source>
        <dbReference type="EMBL" id="KAJ3565197.1"/>
    </source>
</evidence>
<dbReference type="EMBL" id="JANIEX010000592">
    <property type="protein sequence ID" value="KAJ3565197.1"/>
    <property type="molecule type" value="Genomic_DNA"/>
</dbReference>
<proteinExistence type="predicted"/>
<dbReference type="Proteomes" id="UP001213000">
    <property type="component" value="Unassembled WGS sequence"/>
</dbReference>
<gene>
    <name evidence="1" type="ORF">NP233_g7794</name>
</gene>
<reference evidence="1" key="1">
    <citation type="submission" date="2022-07" db="EMBL/GenBank/DDBJ databases">
        <title>Genome Sequence of Leucocoprinus birnbaumii.</title>
        <authorList>
            <person name="Buettner E."/>
        </authorList>
    </citation>
    <scope>NUCLEOTIDE SEQUENCE</scope>
    <source>
        <strain evidence="1">VT141</strain>
    </source>
</reference>
<dbReference type="SUPFAM" id="SSF52058">
    <property type="entry name" value="L domain-like"/>
    <property type="match status" value="1"/>
</dbReference>
<evidence type="ECO:0000313" key="2">
    <source>
        <dbReference type="Proteomes" id="UP001213000"/>
    </source>
</evidence>
<dbReference type="Gene3D" id="3.80.10.10">
    <property type="entry name" value="Ribonuclease Inhibitor"/>
    <property type="match status" value="1"/>
</dbReference>
<dbReference type="AlphaFoldDB" id="A0AAD5VNN4"/>
<organism evidence="1 2">
    <name type="scientific">Leucocoprinus birnbaumii</name>
    <dbReference type="NCBI Taxonomy" id="56174"/>
    <lineage>
        <taxon>Eukaryota</taxon>
        <taxon>Fungi</taxon>
        <taxon>Dikarya</taxon>
        <taxon>Basidiomycota</taxon>
        <taxon>Agaricomycotina</taxon>
        <taxon>Agaricomycetes</taxon>
        <taxon>Agaricomycetidae</taxon>
        <taxon>Agaricales</taxon>
        <taxon>Agaricineae</taxon>
        <taxon>Agaricaceae</taxon>
        <taxon>Leucocoprinus</taxon>
    </lineage>
</organism>
<keyword evidence="2" id="KW-1185">Reference proteome</keyword>